<evidence type="ECO:0000313" key="6">
    <source>
        <dbReference type="EMBL" id="KAL3500323.1"/>
    </source>
</evidence>
<comment type="caution">
    <text evidence="6">The sequence shown here is derived from an EMBL/GenBank/DDBJ whole genome shotgun (WGS) entry which is preliminary data.</text>
</comment>
<reference evidence="6 7" key="1">
    <citation type="submission" date="2024-11" db="EMBL/GenBank/DDBJ databases">
        <title>A near-complete genome assembly of Cinchona calisaya.</title>
        <authorList>
            <person name="Lian D.C."/>
            <person name="Zhao X.W."/>
            <person name="Wei L."/>
        </authorList>
    </citation>
    <scope>NUCLEOTIDE SEQUENCE [LARGE SCALE GENOMIC DNA]</scope>
    <source>
        <tissue evidence="6">Nenye</tissue>
    </source>
</reference>
<dbReference type="PANTHER" id="PTHR31623:SF83">
    <property type="entry name" value="ACETYL-COA-BENZYLALCOHOL ACETYLTRANSFERASE-LIKE"/>
    <property type="match status" value="1"/>
</dbReference>
<evidence type="ECO:0000313" key="7">
    <source>
        <dbReference type="Proteomes" id="UP001630127"/>
    </source>
</evidence>
<evidence type="ECO:0000256" key="2">
    <source>
        <dbReference type="ARBA" id="ARBA00011245"/>
    </source>
</evidence>
<proteinExistence type="inferred from homology"/>
<evidence type="ECO:0000256" key="4">
    <source>
        <dbReference type="ARBA" id="ARBA00022679"/>
    </source>
</evidence>
<dbReference type="PANTHER" id="PTHR31623">
    <property type="entry name" value="F21J9.9"/>
    <property type="match status" value="1"/>
</dbReference>
<evidence type="ECO:0000256" key="3">
    <source>
        <dbReference type="ARBA" id="ARBA00022589"/>
    </source>
</evidence>
<comment type="subunit">
    <text evidence="2">Monomer.</text>
</comment>
<comment type="similarity">
    <text evidence="1">Belongs to the plant acyltransferase family.</text>
</comment>
<dbReference type="InterPro" id="IPR023213">
    <property type="entry name" value="CAT-like_dom_sf"/>
</dbReference>
<accession>A0ABD2XYN8</accession>
<dbReference type="Gene3D" id="3.30.559.10">
    <property type="entry name" value="Chloramphenicol acetyltransferase-like domain"/>
    <property type="match status" value="2"/>
</dbReference>
<keyword evidence="5" id="KW-0012">Acyltransferase</keyword>
<dbReference type="AlphaFoldDB" id="A0ABD2XYN8"/>
<keyword evidence="3" id="KW-0017">Alkaloid metabolism</keyword>
<organism evidence="6 7">
    <name type="scientific">Cinchona calisaya</name>
    <dbReference type="NCBI Taxonomy" id="153742"/>
    <lineage>
        <taxon>Eukaryota</taxon>
        <taxon>Viridiplantae</taxon>
        <taxon>Streptophyta</taxon>
        <taxon>Embryophyta</taxon>
        <taxon>Tracheophyta</taxon>
        <taxon>Spermatophyta</taxon>
        <taxon>Magnoliopsida</taxon>
        <taxon>eudicotyledons</taxon>
        <taxon>Gunneridae</taxon>
        <taxon>Pentapetalae</taxon>
        <taxon>asterids</taxon>
        <taxon>lamiids</taxon>
        <taxon>Gentianales</taxon>
        <taxon>Rubiaceae</taxon>
        <taxon>Cinchonoideae</taxon>
        <taxon>Cinchoneae</taxon>
        <taxon>Cinchona</taxon>
    </lineage>
</organism>
<dbReference type="GO" id="GO:0009820">
    <property type="term" value="P:alkaloid metabolic process"/>
    <property type="evidence" value="ECO:0007669"/>
    <property type="project" value="UniProtKB-KW"/>
</dbReference>
<name>A0ABD2XYN8_9GENT</name>
<evidence type="ECO:0000256" key="1">
    <source>
        <dbReference type="ARBA" id="ARBA00009861"/>
    </source>
</evidence>
<dbReference type="GO" id="GO:0016746">
    <property type="term" value="F:acyltransferase activity"/>
    <property type="evidence" value="ECO:0007669"/>
    <property type="project" value="UniProtKB-KW"/>
</dbReference>
<dbReference type="Proteomes" id="UP001630127">
    <property type="component" value="Unassembled WGS sequence"/>
</dbReference>
<dbReference type="Pfam" id="PF02458">
    <property type="entry name" value="Transferase"/>
    <property type="match status" value="1"/>
</dbReference>
<dbReference type="EMBL" id="JBJUIK010000016">
    <property type="protein sequence ID" value="KAL3500323.1"/>
    <property type="molecule type" value="Genomic_DNA"/>
</dbReference>
<keyword evidence="4" id="KW-0808">Transferase</keyword>
<protein>
    <submittedName>
        <fullName evidence="6">Uncharacterized protein</fullName>
    </submittedName>
</protein>
<gene>
    <name evidence="6" type="ORF">ACH5RR_039416</name>
</gene>
<keyword evidence="7" id="KW-1185">Reference proteome</keyword>
<evidence type="ECO:0000256" key="5">
    <source>
        <dbReference type="ARBA" id="ARBA00023315"/>
    </source>
</evidence>
<sequence>MGDSAFIHSAEMQVQKLNKKVIKPSSPTPPHLQNYKLSFFDQLAPRAHVPLVYFYHIDDDSENTTKFGQLQISLSKNLNHFYPLAGRFSEDGLSVNCQDQGILYVEAEVNRRLDQFLKEANENIDLVSKFVPWDIGETCHVTTPIIGVQITTFECGGLALAVHNTHTLSDGFTGTKFTDEWAKISRSDYHVDEQMSLNFNLASIFPARDDISQFLKPFPPIKPGPKVVTKMFMFNEAAILGLKDKVRANLAGTKFHPSRVEVVTALIWRGMIRASQARHGRLRPSITSLAVNLRGKNGLGAADNSFGNLYIQVPIKFSADKVLKELHDFVQLLRGTIQKTLADCGNASSADEIFSVAVNFHNEIREGVGDDEVDVRICTSLCRFPIYDADFGWGKPVWVSSTNAPFEIFSLMDTKCGTGVEARVNLNEIDMPIFETDPDIVAFSVSS</sequence>